<protein>
    <recommendedName>
        <fullName evidence="3">PEFG-CTERM sorting domain-containing protein</fullName>
    </recommendedName>
</protein>
<gene>
    <name evidence="2" type="ORF">LCGC14_1660610</name>
</gene>
<reference evidence="2" key="1">
    <citation type="journal article" date="2015" name="Nature">
        <title>Complex archaea that bridge the gap between prokaryotes and eukaryotes.</title>
        <authorList>
            <person name="Spang A."/>
            <person name="Saw J.H."/>
            <person name="Jorgensen S.L."/>
            <person name="Zaremba-Niedzwiedzka K."/>
            <person name="Martijn J."/>
            <person name="Lind A.E."/>
            <person name="van Eijk R."/>
            <person name="Schleper C."/>
            <person name="Guy L."/>
            <person name="Ettema T.J."/>
        </authorList>
    </citation>
    <scope>NUCLEOTIDE SEQUENCE</scope>
</reference>
<name>A0A0F9IGL9_9ZZZZ</name>
<sequence>MKFSPIFIFLFLLVLTPFIFAQPPAQVNLNIDTGIGIEFTKIEVFENNQVHFFNVHAFNRSDGVRLTNATTQCFLHLFDNTGFHVVNQVEMEFDTLGLDWDLNITGGNFTRNGEYSTLVTCNATTIGGFASFGFEVTQDGLANVVFPQQFSVIALGIILIMFGLLNPRYNLMKS</sequence>
<proteinExistence type="predicted"/>
<keyword evidence="1" id="KW-0472">Membrane</keyword>
<accession>A0A0F9IGL9</accession>
<feature type="transmembrane region" description="Helical" evidence="1">
    <location>
        <begin position="146"/>
        <end position="165"/>
    </location>
</feature>
<keyword evidence="1" id="KW-0812">Transmembrane</keyword>
<dbReference type="EMBL" id="LAZR01014104">
    <property type="protein sequence ID" value="KKM18939.1"/>
    <property type="molecule type" value="Genomic_DNA"/>
</dbReference>
<dbReference type="AlphaFoldDB" id="A0A0F9IGL9"/>
<comment type="caution">
    <text evidence="2">The sequence shown here is derived from an EMBL/GenBank/DDBJ whole genome shotgun (WGS) entry which is preliminary data.</text>
</comment>
<evidence type="ECO:0008006" key="3">
    <source>
        <dbReference type="Google" id="ProtNLM"/>
    </source>
</evidence>
<evidence type="ECO:0000313" key="2">
    <source>
        <dbReference type="EMBL" id="KKM18939.1"/>
    </source>
</evidence>
<feature type="non-terminal residue" evidence="2">
    <location>
        <position position="174"/>
    </location>
</feature>
<organism evidence="2">
    <name type="scientific">marine sediment metagenome</name>
    <dbReference type="NCBI Taxonomy" id="412755"/>
    <lineage>
        <taxon>unclassified sequences</taxon>
        <taxon>metagenomes</taxon>
        <taxon>ecological metagenomes</taxon>
    </lineage>
</organism>
<evidence type="ECO:0000256" key="1">
    <source>
        <dbReference type="SAM" id="Phobius"/>
    </source>
</evidence>
<keyword evidence="1" id="KW-1133">Transmembrane helix</keyword>